<keyword evidence="3" id="KW-1185">Reference proteome</keyword>
<organism evidence="2 3">
    <name type="scientific">Ilex paraguariensis</name>
    <name type="common">yerba mate</name>
    <dbReference type="NCBI Taxonomy" id="185542"/>
    <lineage>
        <taxon>Eukaryota</taxon>
        <taxon>Viridiplantae</taxon>
        <taxon>Streptophyta</taxon>
        <taxon>Embryophyta</taxon>
        <taxon>Tracheophyta</taxon>
        <taxon>Spermatophyta</taxon>
        <taxon>Magnoliopsida</taxon>
        <taxon>eudicotyledons</taxon>
        <taxon>Gunneridae</taxon>
        <taxon>Pentapetalae</taxon>
        <taxon>asterids</taxon>
        <taxon>campanulids</taxon>
        <taxon>Aquifoliales</taxon>
        <taxon>Aquifoliaceae</taxon>
        <taxon>Ilex</taxon>
    </lineage>
</organism>
<name>A0ABC8UYG5_9AQUA</name>
<evidence type="ECO:0000313" key="2">
    <source>
        <dbReference type="EMBL" id="CAK9186133.1"/>
    </source>
</evidence>
<dbReference type="Proteomes" id="UP001642360">
    <property type="component" value="Unassembled WGS sequence"/>
</dbReference>
<gene>
    <name evidence="2" type="ORF">ILEXP_LOCUS56608</name>
</gene>
<reference evidence="2 3" key="1">
    <citation type="submission" date="2024-02" db="EMBL/GenBank/DDBJ databases">
        <authorList>
            <person name="Vignale AGUSTIN F."/>
            <person name="Sosa J E."/>
            <person name="Modenutti C."/>
        </authorList>
    </citation>
    <scope>NUCLEOTIDE SEQUENCE [LARGE SCALE GENOMIC DNA]</scope>
</reference>
<accession>A0ABC8UYG5</accession>
<feature type="region of interest" description="Disordered" evidence="1">
    <location>
        <begin position="74"/>
        <end position="102"/>
    </location>
</feature>
<feature type="compositionally biased region" description="Basic and acidic residues" evidence="1">
    <location>
        <begin position="85"/>
        <end position="100"/>
    </location>
</feature>
<comment type="caution">
    <text evidence="2">The sequence shown here is derived from an EMBL/GenBank/DDBJ whole genome shotgun (WGS) entry which is preliminary data.</text>
</comment>
<feature type="compositionally biased region" description="Polar residues" evidence="1">
    <location>
        <begin position="1"/>
        <end position="16"/>
    </location>
</feature>
<sequence length="142" mass="15781">METQPVQPSTFNSGKESQPFFHTKEFTVDEQSYPQKQELFQGKFPASSCKTSSSPTALGLLLRSSIFRELVEKNSSVSEEENLAEDAKDQRQKGSDDDHAGIFYEGTGDAPFVLSSNGHDVELQGDFHFSYNRHSNPLGTTL</sequence>
<dbReference type="EMBL" id="CAUOFW020009501">
    <property type="protein sequence ID" value="CAK9186133.1"/>
    <property type="molecule type" value="Genomic_DNA"/>
</dbReference>
<evidence type="ECO:0000313" key="3">
    <source>
        <dbReference type="Proteomes" id="UP001642360"/>
    </source>
</evidence>
<evidence type="ECO:0000256" key="1">
    <source>
        <dbReference type="SAM" id="MobiDB-lite"/>
    </source>
</evidence>
<dbReference type="AlphaFoldDB" id="A0ABC8UYG5"/>
<protein>
    <submittedName>
        <fullName evidence="2">Uncharacterized protein</fullName>
    </submittedName>
</protein>
<proteinExistence type="predicted"/>
<feature type="region of interest" description="Disordered" evidence="1">
    <location>
        <begin position="1"/>
        <end position="20"/>
    </location>
</feature>